<dbReference type="AlphaFoldDB" id="A0A0B0PV89"/>
<keyword evidence="2" id="KW-1185">Reference proteome</keyword>
<dbReference type="Proteomes" id="UP000032142">
    <property type="component" value="Unassembled WGS sequence"/>
</dbReference>
<proteinExistence type="predicted"/>
<name>A0A0B0PV89_GOSAR</name>
<organism evidence="1 2">
    <name type="scientific">Gossypium arboreum</name>
    <name type="common">Tree cotton</name>
    <name type="synonym">Gossypium nanking</name>
    <dbReference type="NCBI Taxonomy" id="29729"/>
    <lineage>
        <taxon>Eukaryota</taxon>
        <taxon>Viridiplantae</taxon>
        <taxon>Streptophyta</taxon>
        <taxon>Embryophyta</taxon>
        <taxon>Tracheophyta</taxon>
        <taxon>Spermatophyta</taxon>
        <taxon>Magnoliopsida</taxon>
        <taxon>eudicotyledons</taxon>
        <taxon>Gunneridae</taxon>
        <taxon>Pentapetalae</taxon>
        <taxon>rosids</taxon>
        <taxon>malvids</taxon>
        <taxon>Malvales</taxon>
        <taxon>Malvaceae</taxon>
        <taxon>Malvoideae</taxon>
        <taxon>Gossypium</taxon>
    </lineage>
</organism>
<accession>A0A0B0PV89</accession>
<evidence type="ECO:0000313" key="1">
    <source>
        <dbReference type="EMBL" id="KHG28344.1"/>
    </source>
</evidence>
<dbReference type="EMBL" id="KN444590">
    <property type="protein sequence ID" value="KHG28344.1"/>
    <property type="molecule type" value="Genomic_DNA"/>
</dbReference>
<protein>
    <submittedName>
        <fullName evidence="1">Uncharacterized protein</fullName>
    </submittedName>
</protein>
<evidence type="ECO:0000313" key="2">
    <source>
        <dbReference type="Proteomes" id="UP000032142"/>
    </source>
</evidence>
<reference evidence="2" key="1">
    <citation type="submission" date="2014-09" db="EMBL/GenBank/DDBJ databases">
        <authorList>
            <person name="Mudge J."/>
            <person name="Ramaraj T."/>
            <person name="Lindquist I.E."/>
            <person name="Bharti A.K."/>
            <person name="Sundararajan A."/>
            <person name="Cameron C.T."/>
            <person name="Woodward J.E."/>
            <person name="May G.D."/>
            <person name="Brubaker C."/>
            <person name="Broadhvest J."/>
            <person name="Wilkins T.A."/>
        </authorList>
    </citation>
    <scope>NUCLEOTIDE SEQUENCE</scope>
    <source>
        <strain evidence="2">cv. AKA8401</strain>
    </source>
</reference>
<gene>
    <name evidence="1" type="ORF">F383_35358</name>
</gene>
<sequence>MTMWVNGQAMRIVKALGQHPRKTRVCEQPCHLLDLVRFVPF</sequence>